<keyword evidence="3" id="KW-1133">Transmembrane helix</keyword>
<keyword evidence="2" id="KW-0812">Transmembrane</keyword>
<evidence type="ECO:0000256" key="5">
    <source>
        <dbReference type="ARBA" id="ARBA00038359"/>
    </source>
</evidence>
<dbReference type="OrthoDB" id="3934549at2759"/>
<keyword evidence="8" id="KW-1185">Reference proteome</keyword>
<keyword evidence="4" id="KW-0472">Membrane</keyword>
<dbReference type="PANTHER" id="PTHR33048">
    <property type="entry name" value="PTH11-LIKE INTEGRAL MEMBRANE PROTEIN (AFU_ORTHOLOGUE AFUA_5G11245)"/>
    <property type="match status" value="1"/>
</dbReference>
<dbReference type="Pfam" id="PF20684">
    <property type="entry name" value="Fung_rhodopsin"/>
    <property type="match status" value="1"/>
</dbReference>
<evidence type="ECO:0000256" key="2">
    <source>
        <dbReference type="ARBA" id="ARBA00022692"/>
    </source>
</evidence>
<dbReference type="InterPro" id="IPR049326">
    <property type="entry name" value="Rhodopsin_dom_fungi"/>
</dbReference>
<accession>A0A5N7DSW6</accession>
<comment type="similarity">
    <text evidence="5">Belongs to the SAT4 family.</text>
</comment>
<reference evidence="7 8" key="1">
    <citation type="submission" date="2019-04" db="EMBL/GenBank/DDBJ databases">
        <authorList>
            <consortium name="DOE Joint Genome Institute"/>
            <person name="Mondo S."/>
            <person name="Kjaerbolling I."/>
            <person name="Vesth T."/>
            <person name="Frisvad J.C."/>
            <person name="Nybo J.L."/>
            <person name="Theobald S."/>
            <person name="Kildgaard S."/>
            <person name="Isbrandt T."/>
            <person name="Kuo A."/>
            <person name="Sato A."/>
            <person name="Lyhne E.K."/>
            <person name="Kogle M.E."/>
            <person name="Wiebenga A."/>
            <person name="Kun R.S."/>
            <person name="Lubbers R.J."/>
            <person name="Makela M.R."/>
            <person name="Barry K."/>
            <person name="Chovatia M."/>
            <person name="Clum A."/>
            <person name="Daum C."/>
            <person name="Haridas S."/>
            <person name="He G."/>
            <person name="LaButti K."/>
            <person name="Lipzen A."/>
            <person name="Riley R."/>
            <person name="Salamov A."/>
            <person name="Simmons B.A."/>
            <person name="Magnuson J.K."/>
            <person name="Henrissat B."/>
            <person name="Mortensen U.H."/>
            <person name="Larsen T.O."/>
            <person name="Devries R.P."/>
            <person name="Grigoriev I.V."/>
            <person name="Machida M."/>
            <person name="Baker S.E."/>
            <person name="Andersen M.R."/>
            <person name="Cantor M.N."/>
            <person name="Hua S.X."/>
        </authorList>
    </citation>
    <scope>NUCLEOTIDE SEQUENCE [LARGE SCALE GENOMIC DNA]</scope>
    <source>
        <strain evidence="7 8">CBS 119388</strain>
    </source>
</reference>
<evidence type="ECO:0000256" key="3">
    <source>
        <dbReference type="ARBA" id="ARBA00022989"/>
    </source>
</evidence>
<dbReference type="AlphaFoldDB" id="A0A5N6IA56"/>
<dbReference type="RefSeq" id="XP_031946879.1">
    <property type="nucleotide sequence ID" value="XM_032085899.1"/>
</dbReference>
<organism evidence="7 8">
    <name type="scientific">Aspergillus pseudonomiae</name>
    <dbReference type="NCBI Taxonomy" id="1506151"/>
    <lineage>
        <taxon>Eukaryota</taxon>
        <taxon>Fungi</taxon>
        <taxon>Dikarya</taxon>
        <taxon>Ascomycota</taxon>
        <taxon>Pezizomycotina</taxon>
        <taxon>Eurotiomycetes</taxon>
        <taxon>Eurotiomycetidae</taxon>
        <taxon>Eurotiales</taxon>
        <taxon>Aspergillaceae</taxon>
        <taxon>Aspergillus</taxon>
        <taxon>Aspergillus subgen. Circumdati</taxon>
    </lineage>
</organism>
<dbReference type="PANTHER" id="PTHR33048:SF165">
    <property type="entry name" value="INTEGRAL MEMBRANE PROTEIN"/>
    <property type="match status" value="1"/>
</dbReference>
<evidence type="ECO:0000256" key="1">
    <source>
        <dbReference type="ARBA" id="ARBA00004141"/>
    </source>
</evidence>
<name>A0A5N6IA56_9EURO</name>
<gene>
    <name evidence="7" type="ORF">BDV37DRAFT_277900</name>
</gene>
<evidence type="ECO:0000313" key="7">
    <source>
        <dbReference type="EMBL" id="KAE8409560.1"/>
    </source>
</evidence>
<comment type="subcellular location">
    <subcellularLocation>
        <location evidence="1">Membrane</location>
        <topology evidence="1">Multi-pass membrane protein</topology>
    </subcellularLocation>
</comment>
<feature type="domain" description="Rhodopsin" evidence="6">
    <location>
        <begin position="30"/>
        <end position="288"/>
    </location>
</feature>
<protein>
    <recommendedName>
        <fullName evidence="6">Rhodopsin domain-containing protein</fullName>
    </recommendedName>
</protein>
<evidence type="ECO:0000259" key="6">
    <source>
        <dbReference type="Pfam" id="PF20684"/>
    </source>
</evidence>
<dbReference type="Proteomes" id="UP000325579">
    <property type="component" value="Unassembled WGS sequence"/>
</dbReference>
<evidence type="ECO:0000313" key="8">
    <source>
        <dbReference type="Proteomes" id="UP000325579"/>
    </source>
</evidence>
<sequence length="312" mass="34703">MSNDPQTGFGRPFFIVTWVETGLALVLLSARCFTSWKIIRYTGPDLILAIITFIFGIASMAMITVGAAYGVGTPSATLTYNDDRNALLFGWISQSVSLIAIGLGKVALVVFIEHLQEYETKSKRAFLWFIAGSNFIVNMIAAILVFLQCSPAKKLWDEQIPGRCPGRKRVQIFGYIQAPYSAFCDFALAVYPVLIFRKVQAFSLRQKIGLSVLMGLGIVAGACTIVKTVKLKLLTKVEDTTCTYSRPEKPRSILTIKPDTLGELILWNQTEMWVVFMVCCIPPTTAFFRFAYRQGASKVSSIMLRIRSSDEV</sequence>
<dbReference type="GeneID" id="43670590"/>
<accession>A0A5N6IA56</accession>
<dbReference type="EMBL" id="ML736739">
    <property type="protein sequence ID" value="KAE8409560.1"/>
    <property type="molecule type" value="Genomic_DNA"/>
</dbReference>
<dbReference type="InterPro" id="IPR052337">
    <property type="entry name" value="SAT4-like"/>
</dbReference>
<dbReference type="GO" id="GO:0016020">
    <property type="term" value="C:membrane"/>
    <property type="evidence" value="ECO:0007669"/>
    <property type="project" value="UniProtKB-SubCell"/>
</dbReference>
<evidence type="ECO:0000256" key="4">
    <source>
        <dbReference type="ARBA" id="ARBA00023136"/>
    </source>
</evidence>
<proteinExistence type="inferred from homology"/>